<evidence type="ECO:0000256" key="2">
    <source>
        <dbReference type="ARBA" id="ARBA00022747"/>
    </source>
</evidence>
<reference evidence="5 6" key="1">
    <citation type="journal article" date="2019" name="Nat. Med.">
        <title>A library of human gut bacterial isolates paired with longitudinal multiomics data enables mechanistic microbiome research.</title>
        <authorList>
            <person name="Poyet M."/>
            <person name="Groussin M."/>
            <person name="Gibbons S.M."/>
            <person name="Avila-Pacheco J."/>
            <person name="Jiang X."/>
            <person name="Kearney S.M."/>
            <person name="Perrotta A.R."/>
            <person name="Berdy B."/>
            <person name="Zhao S."/>
            <person name="Lieberman T.D."/>
            <person name="Swanson P.K."/>
            <person name="Smith M."/>
            <person name="Roesemann S."/>
            <person name="Alexander J.E."/>
            <person name="Rich S.A."/>
            <person name="Livny J."/>
            <person name="Vlamakis H."/>
            <person name="Clish C."/>
            <person name="Bullock K."/>
            <person name="Deik A."/>
            <person name="Scott J."/>
            <person name="Pierce K.A."/>
            <person name="Xavier R.J."/>
            <person name="Alm E.J."/>
        </authorList>
    </citation>
    <scope>NUCLEOTIDE SEQUENCE [LARGE SCALE GENOMIC DNA]</scope>
    <source>
        <strain evidence="5 6">BIOML-A62</strain>
    </source>
</reference>
<dbReference type="SUPFAM" id="SSF116734">
    <property type="entry name" value="DNA methylase specificity domain"/>
    <property type="match status" value="2"/>
</dbReference>
<keyword evidence="5" id="KW-0255">Endonuclease</keyword>
<comment type="caution">
    <text evidence="5">The sequence shown here is derived from an EMBL/GenBank/DDBJ whole genome shotgun (WGS) entry which is preliminary data.</text>
</comment>
<dbReference type="InterPro" id="IPR044946">
    <property type="entry name" value="Restrct_endonuc_typeI_TRD_sf"/>
</dbReference>
<dbReference type="Gene3D" id="3.90.220.20">
    <property type="entry name" value="DNA methylase specificity domains"/>
    <property type="match status" value="2"/>
</dbReference>
<dbReference type="InterPro" id="IPR051212">
    <property type="entry name" value="Type-I_RE_S_subunit"/>
</dbReference>
<dbReference type="PANTHER" id="PTHR43140:SF1">
    <property type="entry name" value="TYPE I RESTRICTION ENZYME ECOKI SPECIFICITY SUBUNIT"/>
    <property type="match status" value="1"/>
</dbReference>
<dbReference type="RefSeq" id="WP_151929200.1">
    <property type="nucleotide sequence ID" value="NZ_JANUUS010000001.1"/>
</dbReference>
<keyword evidence="3" id="KW-0238">DNA-binding</keyword>
<keyword evidence="5" id="KW-0540">Nuclease</keyword>
<gene>
    <name evidence="5" type="ORF">GA424_12240</name>
</gene>
<dbReference type="GO" id="GO:0009307">
    <property type="term" value="P:DNA restriction-modification system"/>
    <property type="evidence" value="ECO:0007669"/>
    <property type="project" value="UniProtKB-KW"/>
</dbReference>
<dbReference type="PANTHER" id="PTHR43140">
    <property type="entry name" value="TYPE-1 RESTRICTION ENZYME ECOKI SPECIFICITY PROTEIN"/>
    <property type="match status" value="1"/>
</dbReference>
<dbReference type="GO" id="GO:0003677">
    <property type="term" value="F:DNA binding"/>
    <property type="evidence" value="ECO:0007669"/>
    <property type="project" value="UniProtKB-KW"/>
</dbReference>
<feature type="domain" description="Type I restriction modification DNA specificity" evidence="4">
    <location>
        <begin position="297"/>
        <end position="465"/>
    </location>
</feature>
<dbReference type="EMBL" id="WDEH01000018">
    <property type="protein sequence ID" value="KAB6138001.1"/>
    <property type="molecule type" value="Genomic_DNA"/>
</dbReference>
<dbReference type="CDD" id="cd17256">
    <property type="entry name" value="RMtype1_S_EcoJA65PI-TRD1-CR1_like"/>
    <property type="match status" value="1"/>
</dbReference>
<keyword evidence="2" id="KW-0680">Restriction system</keyword>
<keyword evidence="5" id="KW-0378">Hydrolase</keyword>
<evidence type="ECO:0000259" key="4">
    <source>
        <dbReference type="Pfam" id="PF01420"/>
    </source>
</evidence>
<sequence length="469" mass="53197">MDTKKLRQKILDLAIRGKLVPQDPNDEPASVLLERIKEEKERLIKEGKIRKSKRMASSDMPHYENVPFEVPESWMWTTIEEICSKIGSGSTPRGSNYSANGIPFFRSQNVYNDRLVYDDIKYISEEVHQKMKGTEVLANDLLLNITGGSLGRCAVVPADFNCGNVSQHVCIIRSVLVEPEYFHALVLSSYFAKSMRITGSGREGLPKYNLEQMGFPLPPLTEQQRIVAEIEHWFALIDQIEQGKADLQTIIKQTKSKILDLAIHGKLVPQDPNDEPAIELLKRINPGFTPCDNGHYPKGWQYVFLGDIFNHNTGKALNSSNKEGIMKSYLTTSNVYWNEFDFTVIKQMPYRKSELNKCTVTKGDLLVCEGGDIGRSAIWNFDYDICIQNHIHRLRAKGDLCVTFYYYVLVYLKENNLIGGKGIGLLGLSSNALHKINVPLPPLIEQQRIVQKIEELFSSLDDIQKSLEV</sequence>
<dbReference type="Proteomes" id="UP000487596">
    <property type="component" value="Unassembled WGS sequence"/>
</dbReference>
<evidence type="ECO:0000313" key="5">
    <source>
        <dbReference type="EMBL" id="KAB6138001.1"/>
    </source>
</evidence>
<feature type="domain" description="Type I restriction modification DNA specificity" evidence="4">
    <location>
        <begin position="71"/>
        <end position="243"/>
    </location>
</feature>
<dbReference type="InterPro" id="IPR000055">
    <property type="entry name" value="Restrct_endonuc_typeI_TRD"/>
</dbReference>
<dbReference type="Pfam" id="PF01420">
    <property type="entry name" value="Methylase_S"/>
    <property type="match status" value="2"/>
</dbReference>
<evidence type="ECO:0000256" key="3">
    <source>
        <dbReference type="ARBA" id="ARBA00023125"/>
    </source>
</evidence>
<dbReference type="AlphaFoldDB" id="A0A6A2S1V1"/>
<proteinExistence type="inferred from homology"/>
<protein>
    <submittedName>
        <fullName evidence="5">Restriction endonuclease subunit S</fullName>
    </submittedName>
</protein>
<name>A0A6A2S1V1_9BACE</name>
<organism evidence="5 6">
    <name type="scientific">Bacteroides xylanisolvens</name>
    <dbReference type="NCBI Taxonomy" id="371601"/>
    <lineage>
        <taxon>Bacteria</taxon>
        <taxon>Pseudomonadati</taxon>
        <taxon>Bacteroidota</taxon>
        <taxon>Bacteroidia</taxon>
        <taxon>Bacteroidales</taxon>
        <taxon>Bacteroidaceae</taxon>
        <taxon>Bacteroides</taxon>
    </lineage>
</organism>
<dbReference type="GO" id="GO:0004519">
    <property type="term" value="F:endonuclease activity"/>
    <property type="evidence" value="ECO:0007669"/>
    <property type="project" value="UniProtKB-KW"/>
</dbReference>
<comment type="similarity">
    <text evidence="1">Belongs to the type-I restriction system S methylase family.</text>
</comment>
<evidence type="ECO:0000313" key="6">
    <source>
        <dbReference type="Proteomes" id="UP000487596"/>
    </source>
</evidence>
<accession>A0A6A2S1V1</accession>
<evidence type="ECO:0000256" key="1">
    <source>
        <dbReference type="ARBA" id="ARBA00010923"/>
    </source>
</evidence>